<dbReference type="Proteomes" id="UP000007755">
    <property type="component" value="Unassembled WGS sequence"/>
</dbReference>
<proteinExistence type="predicted"/>
<evidence type="ECO:0000313" key="1">
    <source>
        <dbReference type="EMBL" id="EGI62104.1"/>
    </source>
</evidence>
<accession>F4WUM3</accession>
<dbReference type="InParanoid" id="F4WUM3"/>
<reference evidence="1" key="1">
    <citation type="submission" date="2011-02" db="EMBL/GenBank/DDBJ databases">
        <title>The genome of the leaf-cutting ant Acromyrmex echinatior suggests key adaptations to social evolution and fungus farming.</title>
        <authorList>
            <person name="Nygaard S."/>
            <person name="Zhang G."/>
        </authorList>
    </citation>
    <scope>NUCLEOTIDE SEQUENCE</scope>
</reference>
<evidence type="ECO:0000313" key="2">
    <source>
        <dbReference type="Proteomes" id="UP000007755"/>
    </source>
</evidence>
<gene>
    <name evidence="1" type="ORF">G5I_09598</name>
</gene>
<sequence>MVNKRNHVTRSLSAAAAAVVTATAATTTPLGPLKWLLRPPSRKSYVSYGDTRLCASVSRNKPGKIRADRRGMRTGERGTRRGVRGWVSQTCGRPISRQVTGTSLKLHWTRMPLKPGSSNNTAQTRKTRTLISFQTFPILCLAASRAYALTSTYTRQCSSQIRRRDAVDRDNDEDFRDDAIISNMPDRLKFLEL</sequence>
<keyword evidence="2" id="KW-1185">Reference proteome</keyword>
<name>F4WUM3_ACREC</name>
<protein>
    <submittedName>
        <fullName evidence="1">Uncharacterized protein</fullName>
    </submittedName>
</protein>
<dbReference type="EMBL" id="GL888373">
    <property type="protein sequence ID" value="EGI62104.1"/>
    <property type="molecule type" value="Genomic_DNA"/>
</dbReference>
<organism evidence="2">
    <name type="scientific">Acromyrmex echinatior</name>
    <name type="common">Panamanian leafcutter ant</name>
    <name type="synonym">Acromyrmex octospinosus echinatior</name>
    <dbReference type="NCBI Taxonomy" id="103372"/>
    <lineage>
        <taxon>Eukaryota</taxon>
        <taxon>Metazoa</taxon>
        <taxon>Ecdysozoa</taxon>
        <taxon>Arthropoda</taxon>
        <taxon>Hexapoda</taxon>
        <taxon>Insecta</taxon>
        <taxon>Pterygota</taxon>
        <taxon>Neoptera</taxon>
        <taxon>Endopterygota</taxon>
        <taxon>Hymenoptera</taxon>
        <taxon>Apocrita</taxon>
        <taxon>Aculeata</taxon>
        <taxon>Formicoidea</taxon>
        <taxon>Formicidae</taxon>
        <taxon>Myrmicinae</taxon>
        <taxon>Acromyrmex</taxon>
    </lineage>
</organism>
<dbReference type="AlphaFoldDB" id="F4WUM3"/>